<dbReference type="EMBL" id="JABFTQ010000002">
    <property type="protein sequence ID" value="MCE8045926.1"/>
    <property type="molecule type" value="Genomic_DNA"/>
</dbReference>
<dbReference type="InterPro" id="IPR019600">
    <property type="entry name" value="Hemin_uptake_protein_HemP"/>
</dbReference>
<sequence length="54" mass="6098">MPHAQTATPQKRSSKPGIVESSALLDERGQLIIEHRGKRYQLRETRNGKLILTS</sequence>
<accession>A0ABS9B135</accession>
<comment type="caution">
    <text evidence="2">The sequence shown here is derived from an EMBL/GenBank/DDBJ whole genome shotgun (WGS) entry which is preliminary data.</text>
</comment>
<dbReference type="Proteomes" id="UP001320154">
    <property type="component" value="Unassembled WGS sequence"/>
</dbReference>
<feature type="region of interest" description="Disordered" evidence="1">
    <location>
        <begin position="1"/>
        <end position="21"/>
    </location>
</feature>
<evidence type="ECO:0000313" key="2">
    <source>
        <dbReference type="EMBL" id="MCE8045926.1"/>
    </source>
</evidence>
<proteinExistence type="predicted"/>
<dbReference type="Gene3D" id="2.10.70.10">
    <property type="entry name" value="Complement Module, domain 1"/>
    <property type="match status" value="1"/>
</dbReference>
<feature type="compositionally biased region" description="Polar residues" evidence="1">
    <location>
        <begin position="1"/>
        <end position="11"/>
    </location>
</feature>
<evidence type="ECO:0000313" key="3">
    <source>
        <dbReference type="Proteomes" id="UP001320154"/>
    </source>
</evidence>
<keyword evidence="3" id="KW-1185">Reference proteome</keyword>
<protein>
    <submittedName>
        <fullName evidence="2">Hemin uptake protein HemP</fullName>
    </submittedName>
</protein>
<reference evidence="2 3" key="1">
    <citation type="journal article" date="2021" name="Front. Microbiol.">
        <title>Aerobic Denitrification and Heterotrophic Sulfur Oxidation in the Genus Halomonas Revealed by Six Novel Species Characterizations and Genome-Based Analysis.</title>
        <authorList>
            <person name="Wang L."/>
            <person name="Shao Z."/>
        </authorList>
    </citation>
    <scope>NUCLEOTIDE SEQUENCE [LARGE SCALE GENOMIC DNA]</scope>
    <source>
        <strain evidence="2 3">MCCC 1A05748</strain>
    </source>
</reference>
<name>A0ABS9B135_9GAMM</name>
<dbReference type="Pfam" id="PF10636">
    <property type="entry name" value="hemP"/>
    <property type="match status" value="1"/>
</dbReference>
<gene>
    <name evidence="2" type="ORF">HOP60_04175</name>
</gene>
<organism evidence="2 3">
    <name type="scientific">Billgrantia desiderata</name>
    <dbReference type="NCBI Taxonomy" id="52021"/>
    <lineage>
        <taxon>Bacteria</taxon>
        <taxon>Pseudomonadati</taxon>
        <taxon>Pseudomonadota</taxon>
        <taxon>Gammaproteobacteria</taxon>
        <taxon>Oceanospirillales</taxon>
        <taxon>Halomonadaceae</taxon>
        <taxon>Billgrantia</taxon>
    </lineage>
</organism>
<evidence type="ECO:0000256" key="1">
    <source>
        <dbReference type="SAM" id="MobiDB-lite"/>
    </source>
</evidence>